<protein>
    <submittedName>
        <fullName evidence="9">Sugar ABC transporter permease</fullName>
    </submittedName>
</protein>
<evidence type="ECO:0000259" key="8">
    <source>
        <dbReference type="PROSITE" id="PS50928"/>
    </source>
</evidence>
<comment type="caution">
    <text evidence="9">The sequence shown here is derived from an EMBL/GenBank/DDBJ whole genome shotgun (WGS) entry which is preliminary data.</text>
</comment>
<dbReference type="SUPFAM" id="SSF161098">
    <property type="entry name" value="MetI-like"/>
    <property type="match status" value="1"/>
</dbReference>
<keyword evidence="5 7" id="KW-1133">Transmembrane helix</keyword>
<reference evidence="9 10" key="1">
    <citation type="submission" date="2024-06" db="EMBL/GenBank/DDBJ databases">
        <authorList>
            <person name="Bataeva Y.V."/>
            <person name="Grigorian L.N."/>
            <person name="Solomentsev V.I."/>
        </authorList>
    </citation>
    <scope>NUCLEOTIDE SEQUENCE [LARGE SCALE GENOMIC DNA]</scope>
    <source>
        <strain evidence="10">SCPM-O-B-12605 (RCAM04882)</strain>
    </source>
</reference>
<keyword evidence="6 7" id="KW-0472">Membrane</keyword>
<feature type="transmembrane region" description="Helical" evidence="7">
    <location>
        <begin position="238"/>
        <end position="259"/>
    </location>
</feature>
<evidence type="ECO:0000256" key="7">
    <source>
        <dbReference type="RuleBase" id="RU363032"/>
    </source>
</evidence>
<dbReference type="Pfam" id="PF00528">
    <property type="entry name" value="BPD_transp_1"/>
    <property type="match status" value="1"/>
</dbReference>
<evidence type="ECO:0000256" key="1">
    <source>
        <dbReference type="ARBA" id="ARBA00004651"/>
    </source>
</evidence>
<dbReference type="PANTHER" id="PTHR30193">
    <property type="entry name" value="ABC TRANSPORTER PERMEASE PROTEIN"/>
    <property type="match status" value="1"/>
</dbReference>
<feature type="transmembrane region" description="Helical" evidence="7">
    <location>
        <begin position="180"/>
        <end position="202"/>
    </location>
</feature>
<feature type="transmembrane region" description="Helical" evidence="7">
    <location>
        <begin position="92"/>
        <end position="119"/>
    </location>
</feature>
<feature type="domain" description="ABC transmembrane type-1" evidence="8">
    <location>
        <begin position="93"/>
        <end position="306"/>
    </location>
</feature>
<evidence type="ECO:0000256" key="5">
    <source>
        <dbReference type="ARBA" id="ARBA00022989"/>
    </source>
</evidence>
<dbReference type="CDD" id="cd06261">
    <property type="entry name" value="TM_PBP2"/>
    <property type="match status" value="1"/>
</dbReference>
<dbReference type="PROSITE" id="PS50928">
    <property type="entry name" value="ABC_TM1"/>
    <property type="match status" value="1"/>
</dbReference>
<keyword evidence="2 7" id="KW-0813">Transport</keyword>
<comment type="similarity">
    <text evidence="7">Belongs to the binding-protein-dependent transport system permease family.</text>
</comment>
<evidence type="ECO:0000256" key="2">
    <source>
        <dbReference type="ARBA" id="ARBA00022448"/>
    </source>
</evidence>
<feature type="transmembrane region" description="Helical" evidence="7">
    <location>
        <begin position="131"/>
        <end position="151"/>
    </location>
</feature>
<evidence type="ECO:0000313" key="9">
    <source>
        <dbReference type="EMBL" id="MES0837701.1"/>
    </source>
</evidence>
<name>A0ABV2A2W8_9ACTN</name>
<dbReference type="Proteomes" id="UP001432401">
    <property type="component" value="Unassembled WGS sequence"/>
</dbReference>
<comment type="subcellular location">
    <subcellularLocation>
        <location evidence="1 7">Cell membrane</location>
        <topology evidence="1 7">Multi-pass membrane protein</topology>
    </subcellularLocation>
</comment>
<dbReference type="InterPro" id="IPR051393">
    <property type="entry name" value="ABC_transporter_permease"/>
</dbReference>
<gene>
    <name evidence="9" type="ORF">ABUK86_28285</name>
</gene>
<dbReference type="RefSeq" id="WP_344181951.1">
    <property type="nucleotide sequence ID" value="NZ_JBEQNA010000015.1"/>
</dbReference>
<dbReference type="InterPro" id="IPR000515">
    <property type="entry name" value="MetI-like"/>
</dbReference>
<accession>A0ABV2A2W8</accession>
<keyword evidence="10" id="KW-1185">Reference proteome</keyword>
<keyword evidence="3" id="KW-1003">Cell membrane</keyword>
<proteinExistence type="inferred from homology"/>
<dbReference type="PANTHER" id="PTHR30193:SF37">
    <property type="entry name" value="INNER MEMBRANE ABC TRANSPORTER PERMEASE PROTEIN YCJO"/>
    <property type="match status" value="1"/>
</dbReference>
<feature type="transmembrane region" description="Helical" evidence="7">
    <location>
        <begin position="292"/>
        <end position="310"/>
    </location>
</feature>
<sequence length="314" mass="33505">MSGPSTRAGDGGRAVGARPRPGHYRRPWWRGTAAVALAFLLPSLVALTLLRLLPGATALWESLHHTSLLSGRSFVGLGNYLDLFANADFRGAVAVTLLFTLVVNPLQVAVSVALAVLYTRRRMAGSKVWRALVILPIATPPAVSAVVWSVIFRPEGGLANALLAVVGLPPQGFLTSPDQALASIIVLLSWIGVGYWMLFLIAGINDIPAELYEAAELDGASPVRAFLNVTLPMLRRPLSFVLVAATVSNLLVFAPVQILTGGGPEGSTNLLMYDIYSRAYSLGDMGRAQAEVVVLVVITLVIVAVQFRMLRSED</sequence>
<feature type="transmembrane region" description="Helical" evidence="7">
    <location>
        <begin position="28"/>
        <end position="53"/>
    </location>
</feature>
<evidence type="ECO:0000256" key="6">
    <source>
        <dbReference type="ARBA" id="ARBA00023136"/>
    </source>
</evidence>
<dbReference type="Gene3D" id="1.10.3720.10">
    <property type="entry name" value="MetI-like"/>
    <property type="match status" value="1"/>
</dbReference>
<organism evidence="9 10">
    <name type="scientific">Nocardiopsis tropica</name>
    <dbReference type="NCBI Taxonomy" id="109330"/>
    <lineage>
        <taxon>Bacteria</taxon>
        <taxon>Bacillati</taxon>
        <taxon>Actinomycetota</taxon>
        <taxon>Actinomycetes</taxon>
        <taxon>Streptosporangiales</taxon>
        <taxon>Nocardiopsidaceae</taxon>
        <taxon>Nocardiopsis</taxon>
    </lineage>
</organism>
<dbReference type="EMBL" id="JBEQNB010000020">
    <property type="protein sequence ID" value="MES0837701.1"/>
    <property type="molecule type" value="Genomic_DNA"/>
</dbReference>
<dbReference type="InterPro" id="IPR035906">
    <property type="entry name" value="MetI-like_sf"/>
</dbReference>
<evidence type="ECO:0000313" key="10">
    <source>
        <dbReference type="Proteomes" id="UP001432401"/>
    </source>
</evidence>
<evidence type="ECO:0000256" key="3">
    <source>
        <dbReference type="ARBA" id="ARBA00022475"/>
    </source>
</evidence>
<keyword evidence="4 7" id="KW-0812">Transmembrane</keyword>
<evidence type="ECO:0000256" key="4">
    <source>
        <dbReference type="ARBA" id="ARBA00022692"/>
    </source>
</evidence>